<dbReference type="RefSeq" id="WP_377069224.1">
    <property type="nucleotide sequence ID" value="NZ_JBHSJJ010000024.1"/>
</dbReference>
<comment type="caution">
    <text evidence="1">The sequence shown here is derived from an EMBL/GenBank/DDBJ whole genome shotgun (WGS) entry which is preliminary data.</text>
</comment>
<organism evidence="1 2">
    <name type="scientific">Negadavirga shengliensis</name>
    <dbReference type="NCBI Taxonomy" id="1389218"/>
    <lineage>
        <taxon>Bacteria</taxon>
        <taxon>Pseudomonadati</taxon>
        <taxon>Bacteroidota</taxon>
        <taxon>Cytophagia</taxon>
        <taxon>Cytophagales</taxon>
        <taxon>Cyclobacteriaceae</taxon>
        <taxon>Negadavirga</taxon>
    </lineage>
</organism>
<name>A0ABV9T8X5_9BACT</name>
<protein>
    <submittedName>
        <fullName evidence="1">Uncharacterized protein</fullName>
    </submittedName>
</protein>
<reference evidence="2" key="1">
    <citation type="journal article" date="2019" name="Int. J. Syst. Evol. Microbiol.">
        <title>The Global Catalogue of Microorganisms (GCM) 10K type strain sequencing project: providing services to taxonomists for standard genome sequencing and annotation.</title>
        <authorList>
            <consortium name="The Broad Institute Genomics Platform"/>
            <consortium name="The Broad Institute Genome Sequencing Center for Infectious Disease"/>
            <person name="Wu L."/>
            <person name="Ma J."/>
        </authorList>
    </citation>
    <scope>NUCLEOTIDE SEQUENCE [LARGE SCALE GENOMIC DNA]</scope>
    <source>
        <strain evidence="2">CGMCC 4.7466</strain>
    </source>
</reference>
<dbReference type="Proteomes" id="UP001595818">
    <property type="component" value="Unassembled WGS sequence"/>
</dbReference>
<keyword evidence="2" id="KW-1185">Reference proteome</keyword>
<accession>A0ABV9T8X5</accession>
<dbReference type="EMBL" id="JBHSJJ010000024">
    <property type="protein sequence ID" value="MFC4874913.1"/>
    <property type="molecule type" value="Genomic_DNA"/>
</dbReference>
<proteinExistence type="predicted"/>
<evidence type="ECO:0000313" key="2">
    <source>
        <dbReference type="Proteomes" id="UP001595818"/>
    </source>
</evidence>
<sequence length="345" mass="38343">MAEFLYFLGVMAKMLLVSLGSAEGVVNDDFPKAFEQLASEANTLRIRGNFDIDQTGGHLQGIQPYSKNGQNYVYMSGSSSKVAFMTLAQLGDDTKVVAVDTLMLDPYRHAGGFQIFDQYLAVGIEDNHLRNTSKVVIYDLEEVPKPWIKPLHVIDRDGEYESVTAGAVGITKVREHILIAVANWDCRNIDFYVCPWRTFQKGSGVFHLIQSMDTAQMPRENWSDPQWHSYQNLNLFTDTGGEVYMVGFGKNEKDQHVADLFLLQIATDFSEIHQPMSGMEKPVGLKKLAAKTFFPSGSADFKAGAGLGWLHDGSIGLFACPYHIDGKSAINIFLSKPYPHHPAGH</sequence>
<evidence type="ECO:0000313" key="1">
    <source>
        <dbReference type="EMBL" id="MFC4874913.1"/>
    </source>
</evidence>
<gene>
    <name evidence="1" type="ORF">ACFPFU_24630</name>
</gene>